<sequence>MANISYFREIQKFRSEYAVAQFTQYESTRTGMRVAVVDRESPKVAGYFAFATEIHDDSGAPHTLEHLVFMGSKNYKYKGVLDRLATRAYSFTNAWTGTDQTVYTLDTAGWGGFSQILPIYLEHCLVPTLTDAGCYTEVHHIDGTGHDAGVVYSEMQGVQNTQSELMELQAKRLLYPEGNGFRYETGGMMEALRVLSADRIREFHKEMYQPKNLRVILIGEVDHEELLTILDKFEDDILGDVPSLDAPFKRPWVDSQNPPALKESITQIVEFPEEDESTGEISIAFFGPDCNDVLEGAATNVLLTYLAGSEVSILENTLVEKEELASAVYYYMETRPNYVIWFNLSSVASDKLEQVQKRFFEVIKEAASTPLDMAYMQDCIKRFRRQVVYATETSSTVFNDPLIEDHLYGSRDGKDFENAVSSLKWFGILETWTDGQWRKFLSKYLADNKYVSILGVPSAKMSAKLKADETARVKAQQDKLGKEGLEDLALKLDMAKKLNDRPIPPEILDSFPVPSTDSIHFIPSTTARSGLAKQMGKLDNKIQSIIDSDNSDNLPLFIHYEHVHTAFVHFSIVLNTSVIPLGLKPLLPVYLQNFFVTPVERDGIRLEFEQVVVALEQDTITYAIEAGKYLGNPELIRIKLVVEPAKFEIAIKWLRDLAFNSIFEAERLKPTLTKLLADIPDEKRSGNDMMNAVDAMVHLAPNSSARAQSTLVKALYLKRISKLLAKEPDTVVTMLNNLRKSLFTFSNMRVFLVANLEKLNNPVSTFSHLTDSLDTSSPLLPLDSRKAVLSTAAREPGKLTYIIPMPTIDSSFALFTARGLESYQNPELPALMVALAYLDAVEGPLWVAVRGTGLAYGTNFSRSVDAGLIGFSIYRSPNAFEAYKAAKKVIEDFAHGERVFEKFELEGAISSIIVGFADEQPTAISAATVGFVNQVIKGIPKEWESEILRHVRNVTVEQLVDVMKEYLVPVFQSGKSDVVVTCGSIMEGSLKRSFEAAGFKPEIRTLVSFQEDYGLEAVDEEDDANEDDDRDDSDGSEEDEEEGNEEEDEEEDN</sequence>
<dbReference type="Pfam" id="PF00675">
    <property type="entry name" value="Peptidase_M16"/>
    <property type="match status" value="1"/>
</dbReference>
<evidence type="ECO:0000313" key="5">
    <source>
        <dbReference type="Proteomes" id="UP000316270"/>
    </source>
</evidence>
<dbReference type="InterPro" id="IPR011249">
    <property type="entry name" value="Metalloenz_LuxS/M16"/>
</dbReference>
<dbReference type="FunFam" id="3.30.830.10:FF:000031">
    <property type="entry name" value="Putative zinc metalloprotease"/>
    <property type="match status" value="1"/>
</dbReference>
<name>A0A517KVM8_9PEZI</name>
<dbReference type="PANTHER" id="PTHR43016:SF16">
    <property type="entry name" value="METALLOPROTEASE, PUTATIVE (AFU_ORTHOLOGUE AFUA_4G07610)-RELATED"/>
    <property type="match status" value="1"/>
</dbReference>
<feature type="region of interest" description="Disordered" evidence="1">
    <location>
        <begin position="1014"/>
        <end position="1053"/>
    </location>
</feature>
<dbReference type="FunFam" id="3.30.830.10:FF:000015">
    <property type="entry name" value="Putative zinc metalloprotease"/>
    <property type="match status" value="1"/>
</dbReference>
<dbReference type="AlphaFoldDB" id="A0A517KVM8"/>
<dbReference type="Pfam" id="PF05193">
    <property type="entry name" value="Peptidase_M16_C"/>
    <property type="match status" value="2"/>
</dbReference>
<gene>
    <name evidence="4" type="ORF">FKW77_000317</name>
</gene>
<dbReference type="OrthoDB" id="4953at2759"/>
<dbReference type="PANTHER" id="PTHR43016">
    <property type="entry name" value="PRESEQUENCE PROTEASE"/>
    <property type="match status" value="1"/>
</dbReference>
<protein>
    <recommendedName>
        <fullName evidence="6">Peptidase M16 C-terminal domain-containing protein</fullName>
    </recommendedName>
</protein>
<reference evidence="4 5" key="1">
    <citation type="submission" date="2019-07" db="EMBL/GenBank/DDBJ databases">
        <title>Finished genome of Venturia effusa.</title>
        <authorList>
            <person name="Young C.A."/>
            <person name="Cox M.P."/>
            <person name="Ganley A.R.D."/>
            <person name="David W.J."/>
        </authorList>
    </citation>
    <scope>NUCLEOTIDE SEQUENCE [LARGE SCALE GENOMIC DNA]</scope>
    <source>
        <strain evidence="5">albino</strain>
    </source>
</reference>
<feature type="domain" description="Peptidase M16 C-terminal" evidence="3">
    <location>
        <begin position="736"/>
        <end position="909"/>
    </location>
</feature>
<accession>A0A517KVM8</accession>
<dbReference type="SUPFAM" id="SSF63411">
    <property type="entry name" value="LuxS/MPP-like metallohydrolase"/>
    <property type="match status" value="4"/>
</dbReference>
<dbReference type="FunFam" id="3.30.830.10:FF:000036">
    <property type="entry name" value="Putative zinc metalloprotease"/>
    <property type="match status" value="1"/>
</dbReference>
<dbReference type="STRING" id="50376.A0A517KVM8"/>
<dbReference type="GO" id="GO:0046872">
    <property type="term" value="F:metal ion binding"/>
    <property type="evidence" value="ECO:0007669"/>
    <property type="project" value="InterPro"/>
</dbReference>
<dbReference type="EMBL" id="CP042185">
    <property type="protein sequence ID" value="QDS67433.1"/>
    <property type="molecule type" value="Genomic_DNA"/>
</dbReference>
<feature type="domain" description="Peptidase M16 C-terminal" evidence="3">
    <location>
        <begin position="195"/>
        <end position="379"/>
    </location>
</feature>
<dbReference type="Proteomes" id="UP000316270">
    <property type="component" value="Chromosome 1"/>
</dbReference>
<evidence type="ECO:0000259" key="3">
    <source>
        <dbReference type="Pfam" id="PF05193"/>
    </source>
</evidence>
<evidence type="ECO:0008006" key="6">
    <source>
        <dbReference type="Google" id="ProtNLM"/>
    </source>
</evidence>
<organism evidence="4 5">
    <name type="scientific">Venturia effusa</name>
    <dbReference type="NCBI Taxonomy" id="50376"/>
    <lineage>
        <taxon>Eukaryota</taxon>
        <taxon>Fungi</taxon>
        <taxon>Dikarya</taxon>
        <taxon>Ascomycota</taxon>
        <taxon>Pezizomycotina</taxon>
        <taxon>Dothideomycetes</taxon>
        <taxon>Pleosporomycetidae</taxon>
        <taxon>Venturiales</taxon>
        <taxon>Venturiaceae</taxon>
        <taxon>Venturia</taxon>
    </lineage>
</organism>
<evidence type="ECO:0000256" key="1">
    <source>
        <dbReference type="SAM" id="MobiDB-lite"/>
    </source>
</evidence>
<evidence type="ECO:0000313" key="4">
    <source>
        <dbReference type="EMBL" id="QDS67433.1"/>
    </source>
</evidence>
<proteinExistence type="predicted"/>
<keyword evidence="5" id="KW-1185">Reference proteome</keyword>
<dbReference type="Gene3D" id="3.30.830.10">
    <property type="entry name" value="Metalloenzyme, LuxS/M16 peptidase-like"/>
    <property type="match status" value="4"/>
</dbReference>
<evidence type="ECO:0000259" key="2">
    <source>
        <dbReference type="Pfam" id="PF00675"/>
    </source>
</evidence>
<dbReference type="InterPro" id="IPR007863">
    <property type="entry name" value="Peptidase_M16_C"/>
</dbReference>
<dbReference type="InterPro" id="IPR011765">
    <property type="entry name" value="Pept_M16_N"/>
</dbReference>
<feature type="domain" description="Peptidase M16 N-terminal" evidence="2">
    <location>
        <begin position="55"/>
        <end position="108"/>
    </location>
</feature>